<dbReference type="PANTHER" id="PTHR32097">
    <property type="entry name" value="CAMP-BINDING PROTEIN 1-RELATED"/>
    <property type="match status" value="1"/>
</dbReference>
<dbReference type="InterPro" id="IPR051324">
    <property type="entry name" value="Stress/Tellurium_Resist"/>
</dbReference>
<dbReference type="SMART" id="SM00213">
    <property type="entry name" value="UBQ"/>
    <property type="match status" value="1"/>
</dbReference>
<dbReference type="InterPro" id="IPR029071">
    <property type="entry name" value="Ubiquitin-like_domsf"/>
</dbReference>
<feature type="non-terminal residue" evidence="1">
    <location>
        <position position="1"/>
    </location>
</feature>
<evidence type="ECO:0000313" key="1">
    <source>
        <dbReference type="EMBL" id="CAB4033992.1"/>
    </source>
</evidence>
<name>A0A7D9JQ14_PARCT</name>
<evidence type="ECO:0000313" key="2">
    <source>
        <dbReference type="Proteomes" id="UP001152795"/>
    </source>
</evidence>
<accession>A0A7D9JQ14</accession>
<dbReference type="PROSITE" id="PS50053">
    <property type="entry name" value="UBIQUITIN_2"/>
    <property type="match status" value="1"/>
</dbReference>
<dbReference type="InterPro" id="IPR000626">
    <property type="entry name" value="Ubiquitin-like_dom"/>
</dbReference>
<keyword evidence="2" id="KW-1185">Reference proteome</keyword>
<dbReference type="Pfam" id="PF02342">
    <property type="entry name" value="TerD"/>
    <property type="match status" value="1"/>
</dbReference>
<organism evidence="1 2">
    <name type="scientific">Paramuricea clavata</name>
    <name type="common">Red gorgonian</name>
    <name type="synonym">Violescent sea-whip</name>
    <dbReference type="NCBI Taxonomy" id="317549"/>
    <lineage>
        <taxon>Eukaryota</taxon>
        <taxon>Metazoa</taxon>
        <taxon>Cnidaria</taxon>
        <taxon>Anthozoa</taxon>
        <taxon>Octocorallia</taxon>
        <taxon>Malacalcyonacea</taxon>
        <taxon>Plexauridae</taxon>
        <taxon>Paramuricea</taxon>
    </lineage>
</organism>
<gene>
    <name evidence="1" type="ORF">PACLA_8A089845</name>
</gene>
<dbReference type="EMBL" id="CACRXK020019721">
    <property type="protein sequence ID" value="CAB4033992.1"/>
    <property type="molecule type" value="Genomic_DNA"/>
</dbReference>
<dbReference type="CDD" id="cd17039">
    <property type="entry name" value="Ubl_ubiquitin_like"/>
    <property type="match status" value="1"/>
</dbReference>
<proteinExistence type="predicted"/>
<dbReference type="PANTHER" id="PTHR32097:SF17">
    <property type="entry name" value="CAMP-BINDING PROTEIN 1-RELATED"/>
    <property type="match status" value="1"/>
</dbReference>
<dbReference type="AlphaFoldDB" id="A0A7D9JQ14"/>
<dbReference type="OrthoDB" id="408003at2759"/>
<dbReference type="Pfam" id="PF00240">
    <property type="entry name" value="ubiquitin"/>
    <property type="match status" value="1"/>
</dbReference>
<dbReference type="SUPFAM" id="SSF54236">
    <property type="entry name" value="Ubiquitin-like"/>
    <property type="match status" value="1"/>
</dbReference>
<reference evidence="1" key="1">
    <citation type="submission" date="2020-04" db="EMBL/GenBank/DDBJ databases">
        <authorList>
            <person name="Alioto T."/>
            <person name="Alioto T."/>
            <person name="Gomez Garrido J."/>
        </authorList>
    </citation>
    <scope>NUCLEOTIDE SEQUENCE</scope>
    <source>
        <strain evidence="1">A484AB</strain>
    </source>
</reference>
<dbReference type="InterPro" id="IPR003325">
    <property type="entry name" value="TerD"/>
</dbReference>
<comment type="caution">
    <text evidence="1">The sequence shown here is derived from an EMBL/GenBank/DDBJ whole genome shotgun (WGS) entry which is preliminary data.</text>
</comment>
<dbReference type="Gene3D" id="2.60.60.30">
    <property type="entry name" value="sav2460 like domains"/>
    <property type="match status" value="1"/>
</dbReference>
<dbReference type="CDD" id="cd06974">
    <property type="entry name" value="TerD_like"/>
    <property type="match status" value="1"/>
</dbReference>
<dbReference type="Proteomes" id="UP001152795">
    <property type="component" value="Unassembled WGS sequence"/>
</dbReference>
<sequence>CVTASVREHHTCSQCDVHVEENNIQYKQYVETLEFLFPTVAAGDEVNTAGQSLSLTDDESTSHIVITTLSGECTILPYKPDQTILGLKDIVEQELKTSRNKQSLLYNDIELKPKGKNNEVLKLKDYHVQPNSTIYLLVLLYAIPDELDHVIFDLFWGYPHSGRDYVRRYLHSGRDYLDASVLLYSGSKFVEVIDFQNKKSTSCSAVKHSGDVMDDAKRLGHHTINVSIKSMPAHINKLVFTLSAWRSPNISKYPNPSLKFFDAKFPDKQLCSDEMSHAAHSQAIIMCCLTNSGSGWQVFSLKNLSAGNAMNYEPLKKSIVDLIGKGYI</sequence>
<dbReference type="Gene3D" id="3.10.20.90">
    <property type="entry name" value="Phosphatidylinositol 3-kinase Catalytic Subunit, Chain A, domain 1"/>
    <property type="match status" value="1"/>
</dbReference>
<protein>
    <submittedName>
        <fullName evidence="1">Ubiquitin-60S ribosomal L40</fullName>
    </submittedName>
</protein>